<feature type="domain" description="Thioredoxin" evidence="2">
    <location>
        <begin position="8"/>
        <end position="128"/>
    </location>
</feature>
<evidence type="ECO:0000313" key="3">
    <source>
        <dbReference type="Proteomes" id="UP000694865"/>
    </source>
</evidence>
<sequence>MAAANFKVLRGLLPIAFLAVFVAGDAPKLLNKSELDELVNQGKRVVANFVQDNCPKCATFGPEFLKAASKLVDDKDVEFVLVKDKDVHIRHGVSTTPSILYFREKTPILFTDEMKADHIVNFVQNSQSAFTKSLTDDSFEHLTQAATGATTGDWLVLFLDHNQEESLMLIPTLEAAAEVLKNKVNVATVDVIQEPFLAERFEVDETPSGALTVTFGRGLPAYSKPLFHCFRLGRMYGFHLPQFDVSSVVSFATGWYKNSRAIPVAVPKSPFYRKESDEWAGFEQDLTLDSILAFIAEEEAAKGGTTVNTKEKL</sequence>
<reference evidence="4" key="1">
    <citation type="submission" date="2025-08" db="UniProtKB">
        <authorList>
            <consortium name="RefSeq"/>
        </authorList>
    </citation>
    <scope>IDENTIFICATION</scope>
    <source>
        <tissue evidence="4">Testes</tissue>
    </source>
</reference>
<organism evidence="3 4">
    <name type="scientific">Saccoglossus kowalevskii</name>
    <name type="common">Acorn worm</name>
    <dbReference type="NCBI Taxonomy" id="10224"/>
    <lineage>
        <taxon>Eukaryota</taxon>
        <taxon>Metazoa</taxon>
        <taxon>Hemichordata</taxon>
        <taxon>Enteropneusta</taxon>
        <taxon>Harrimaniidae</taxon>
        <taxon>Saccoglossus</taxon>
    </lineage>
</organism>
<keyword evidence="1" id="KW-0732">Signal</keyword>
<dbReference type="Proteomes" id="UP000694865">
    <property type="component" value="Unplaced"/>
</dbReference>
<dbReference type="CDD" id="cd02961">
    <property type="entry name" value="PDI_a_family"/>
    <property type="match status" value="1"/>
</dbReference>
<keyword evidence="3" id="KW-1185">Reference proteome</keyword>
<dbReference type="SUPFAM" id="SSF52833">
    <property type="entry name" value="Thioredoxin-like"/>
    <property type="match status" value="2"/>
</dbReference>
<feature type="signal peptide" evidence="1">
    <location>
        <begin position="1"/>
        <end position="24"/>
    </location>
</feature>
<evidence type="ECO:0000259" key="2">
    <source>
        <dbReference type="PROSITE" id="PS51352"/>
    </source>
</evidence>
<evidence type="ECO:0000313" key="4">
    <source>
        <dbReference type="RefSeq" id="XP_006826113.1"/>
    </source>
</evidence>
<dbReference type="GeneID" id="102803488"/>
<dbReference type="Gene3D" id="3.40.30.10">
    <property type="entry name" value="Glutaredoxin"/>
    <property type="match status" value="2"/>
</dbReference>
<dbReference type="InterPro" id="IPR036249">
    <property type="entry name" value="Thioredoxin-like_sf"/>
</dbReference>
<dbReference type="InterPro" id="IPR013766">
    <property type="entry name" value="Thioredoxin_domain"/>
</dbReference>
<dbReference type="Pfam" id="PF13848">
    <property type="entry name" value="Thioredoxin_6"/>
    <property type="match status" value="1"/>
</dbReference>
<dbReference type="PANTHER" id="PTHR19991">
    <property type="entry name" value="L 2 01289"/>
    <property type="match status" value="1"/>
</dbReference>
<dbReference type="PROSITE" id="PS51352">
    <property type="entry name" value="THIOREDOXIN_2"/>
    <property type="match status" value="1"/>
</dbReference>
<feature type="chain" id="PRO_5047158224" evidence="1">
    <location>
        <begin position="25"/>
        <end position="313"/>
    </location>
</feature>
<dbReference type="PANTHER" id="PTHR19991:SF2">
    <property type="entry name" value="GH08893P"/>
    <property type="match status" value="1"/>
</dbReference>
<dbReference type="RefSeq" id="XP_006826113.1">
    <property type="nucleotide sequence ID" value="XM_006826050.1"/>
</dbReference>
<proteinExistence type="predicted"/>
<accession>A0ABM0N1H2</accession>
<gene>
    <name evidence="4" type="primary">LOC102803488</name>
</gene>
<protein>
    <submittedName>
        <fullName evidence="4">Uncharacterized protein LOC102803488</fullName>
    </submittedName>
</protein>
<evidence type="ECO:0000256" key="1">
    <source>
        <dbReference type="SAM" id="SignalP"/>
    </source>
</evidence>
<name>A0ABM0N1H2_SACKO</name>